<proteinExistence type="predicted"/>
<organism evidence="1 2">
    <name type="scientific">Nitrospira lenta</name>
    <dbReference type="NCBI Taxonomy" id="1436998"/>
    <lineage>
        <taxon>Bacteria</taxon>
        <taxon>Pseudomonadati</taxon>
        <taxon>Nitrospirota</taxon>
        <taxon>Nitrospiria</taxon>
        <taxon>Nitrospirales</taxon>
        <taxon>Nitrospiraceae</taxon>
        <taxon>Nitrospira</taxon>
    </lineage>
</organism>
<sequence length="97" mass="10897">MMAGSPQEFALRNPFSYTDYITKCSILSEGATMATLTISLSDEEMKRLEALGKREGLTVEQMVRLGINDFIGQPDDAFRAAAKRVMEKNSELYRRLA</sequence>
<gene>
    <name evidence="1" type="ORF">NITLEN_40258</name>
</gene>
<keyword evidence="2" id="KW-1185">Reference proteome</keyword>
<protein>
    <submittedName>
        <fullName evidence="1">Uncharacterized protein</fullName>
    </submittedName>
</protein>
<accession>A0A330L8T3</accession>
<dbReference type="InParanoid" id="A0A330L8T3"/>
<dbReference type="AlphaFoldDB" id="A0A330L8T3"/>
<dbReference type="Proteomes" id="UP000248168">
    <property type="component" value="Unassembled WGS sequence"/>
</dbReference>
<evidence type="ECO:0000313" key="1">
    <source>
        <dbReference type="EMBL" id="SPP65785.1"/>
    </source>
</evidence>
<dbReference type="EMBL" id="OUNR01000017">
    <property type="protein sequence ID" value="SPP65785.1"/>
    <property type="molecule type" value="Genomic_DNA"/>
</dbReference>
<reference evidence="2" key="1">
    <citation type="submission" date="2018-04" db="EMBL/GenBank/DDBJ databases">
        <authorList>
            <person name="Lucker S."/>
            <person name="Sakoula D."/>
        </authorList>
    </citation>
    <scope>NUCLEOTIDE SEQUENCE [LARGE SCALE GENOMIC DNA]</scope>
</reference>
<evidence type="ECO:0000313" key="2">
    <source>
        <dbReference type="Proteomes" id="UP000248168"/>
    </source>
</evidence>
<dbReference type="GO" id="GO:0006355">
    <property type="term" value="P:regulation of DNA-templated transcription"/>
    <property type="evidence" value="ECO:0007669"/>
    <property type="project" value="InterPro"/>
</dbReference>
<dbReference type="OrthoDB" id="292346at2"/>
<name>A0A330L8T3_9BACT</name>